<dbReference type="Pfam" id="PF13460">
    <property type="entry name" value="NAD_binding_10"/>
    <property type="match status" value="1"/>
</dbReference>
<dbReference type="InterPro" id="IPR036291">
    <property type="entry name" value="NAD(P)-bd_dom_sf"/>
</dbReference>
<dbReference type="EMBL" id="AE016958">
    <property type="protein sequence ID" value="AAS05790.1"/>
    <property type="molecule type" value="Genomic_DNA"/>
</dbReference>
<dbReference type="AlphaFoldDB" id="Q73UX4"/>
<evidence type="ECO:0000313" key="3">
    <source>
        <dbReference type="EMBL" id="AAS05790.1"/>
    </source>
</evidence>
<dbReference type="STRING" id="262316.MAP_3242"/>
<dbReference type="Gene3D" id="3.40.50.720">
    <property type="entry name" value="NAD(P)-binding Rossmann-like Domain"/>
    <property type="match status" value="1"/>
</dbReference>
<feature type="region of interest" description="Disordered" evidence="1">
    <location>
        <begin position="36"/>
        <end position="61"/>
    </location>
</feature>
<dbReference type="SUPFAM" id="SSF51735">
    <property type="entry name" value="NAD(P)-binding Rossmann-fold domains"/>
    <property type="match status" value="1"/>
</dbReference>
<accession>Q73UX4</accession>
<dbReference type="Proteomes" id="UP000000580">
    <property type="component" value="Chromosome"/>
</dbReference>
<evidence type="ECO:0000313" key="4">
    <source>
        <dbReference type="Proteomes" id="UP000000580"/>
    </source>
</evidence>
<evidence type="ECO:0000256" key="1">
    <source>
        <dbReference type="SAM" id="MobiDB-lite"/>
    </source>
</evidence>
<evidence type="ECO:0000259" key="2">
    <source>
        <dbReference type="Pfam" id="PF13460"/>
    </source>
</evidence>
<protein>
    <recommendedName>
        <fullName evidence="2">NAD(P)-binding domain-containing protein</fullName>
    </recommendedName>
</protein>
<dbReference type="KEGG" id="mpa:MAP_3242"/>
<feature type="compositionally biased region" description="Basic and acidic residues" evidence="1">
    <location>
        <begin position="324"/>
        <end position="346"/>
    </location>
</feature>
<organism evidence="3 4">
    <name type="scientific">Mycolicibacterium paratuberculosis (strain ATCC BAA-968 / K-10)</name>
    <name type="common">Mycobacterium paratuberculosis</name>
    <dbReference type="NCBI Taxonomy" id="262316"/>
    <lineage>
        <taxon>Bacteria</taxon>
        <taxon>Bacillati</taxon>
        <taxon>Actinomycetota</taxon>
        <taxon>Actinomycetes</taxon>
        <taxon>Mycobacteriales</taxon>
        <taxon>Mycobacteriaceae</taxon>
        <taxon>Mycobacterium</taxon>
        <taxon>Mycobacterium avium complex (MAC)</taxon>
    </lineage>
</organism>
<dbReference type="HOGENOM" id="CLU_007383_5_0_11"/>
<reference evidence="3 4" key="1">
    <citation type="journal article" date="2005" name="Proc. Natl. Acad. Sci. U.S.A.">
        <title>The complete genome sequence of Mycobacterium avium subspecies paratuberculosis.</title>
        <authorList>
            <person name="Li L."/>
            <person name="Bannantine J.P."/>
            <person name="Zhang Q."/>
            <person name="Amonsin A."/>
            <person name="May B.J."/>
            <person name="Alt D."/>
            <person name="Banerji N."/>
            <person name="Kanjilal S."/>
            <person name="Kapur V."/>
        </authorList>
    </citation>
    <scope>NUCLEOTIDE SEQUENCE [LARGE SCALE GENOMIC DNA]</scope>
    <source>
        <strain evidence="4">ATCC BAA-968 / K-10</strain>
    </source>
</reference>
<feature type="domain" description="NAD(P)-binding" evidence="2">
    <location>
        <begin position="79"/>
        <end position="247"/>
    </location>
</feature>
<feature type="region of interest" description="Disordered" evidence="1">
    <location>
        <begin position="318"/>
        <end position="346"/>
    </location>
</feature>
<sequence>MVSELALDGIQGVPAAGGVKRFVRYRARDVRAVTAGPAAGAGHAADRRSAGLNGPLLGSSPAARSRRQVRALTTIAVIGATGTAGSRVVARLRPRDVAVVEISRAQGVDVFDAPGLTRALEGVDVVIDVSNPVPPDGRSDIRQTLATAARNIMGACATQEVQRLVVLTIAGIEDPVFDEFPYYQAKREAKEILLDGPVPTTVVKSTQWYEFATNHDAVSCDDNEVIVEDWLIQPIAADTVADVLVETALAQTHTPRTITGPDAIRLPELTSKLLVRQGDRRAVRSVEPAVSALGAGALLASGHAVVVGPDVDTWLQTLAPPGGDGHRGAGGDGHRGADGDGKPRRG</sequence>
<name>Q73UX4_MYCPA</name>
<keyword evidence="4" id="KW-1185">Reference proteome</keyword>
<proteinExistence type="predicted"/>
<dbReference type="eggNOG" id="COG0702">
    <property type="taxonomic scope" value="Bacteria"/>
</dbReference>
<dbReference type="InterPro" id="IPR016040">
    <property type="entry name" value="NAD(P)-bd_dom"/>
</dbReference>
<gene>
    <name evidence="3" type="ordered locus">MAP_3242</name>
</gene>